<dbReference type="PROSITE" id="PS51257">
    <property type="entry name" value="PROKAR_LIPOPROTEIN"/>
    <property type="match status" value="1"/>
</dbReference>
<comment type="caution">
    <text evidence="1">The sequence shown here is derived from an EMBL/GenBank/DDBJ whole genome shotgun (WGS) entry which is preliminary data.</text>
</comment>
<accession>A0ABV1ZB94</accession>
<proteinExistence type="predicted"/>
<evidence type="ECO:0000313" key="1">
    <source>
        <dbReference type="EMBL" id="MES0425486.1"/>
    </source>
</evidence>
<protein>
    <recommendedName>
        <fullName evidence="3">Lipoprotein</fullName>
    </recommendedName>
</protein>
<gene>
    <name evidence="1" type="ORF">ABMC12_04165</name>
</gene>
<dbReference type="EMBL" id="JBEBZA010000004">
    <property type="protein sequence ID" value="MES0425486.1"/>
    <property type="molecule type" value="Genomic_DNA"/>
</dbReference>
<organism evidence="1 2">
    <name type="scientific">Enterobacter intestinihominis</name>
    <dbReference type="NCBI Taxonomy" id="3133180"/>
    <lineage>
        <taxon>Bacteria</taxon>
        <taxon>Pseudomonadati</taxon>
        <taxon>Pseudomonadota</taxon>
        <taxon>Gammaproteobacteria</taxon>
        <taxon>Enterobacterales</taxon>
        <taxon>Enterobacteriaceae</taxon>
        <taxon>Enterobacter</taxon>
    </lineage>
</organism>
<name>A0ABV1ZB94_9ENTR</name>
<reference evidence="2" key="1">
    <citation type="journal article" date="2024" name="Commun. Biol.">
        <title>Bacillamide D produced by Bacillus cereus from the mouse intestinal bacterial collection (miBC) is a potent cytotoxin in vitro.</title>
        <authorList>
            <person name="Hohmann M."/>
            <person name="Brunner V."/>
            <person name="Johannes W."/>
            <person name="Schum D."/>
            <person name="Carroll L.M."/>
            <person name="Liu T."/>
            <person name="Sasaki D."/>
            <person name="Bosch J."/>
            <person name="Clavel T."/>
            <person name="Sieber S.A."/>
            <person name="Zeller G."/>
            <person name="Tschurtschenthaler M."/>
            <person name="Janssen K.P."/>
            <person name="Gulder T.A.M."/>
        </authorList>
    </citation>
    <scope>NUCLEOTIDE SEQUENCE [LARGE SCALE GENOMIC DNA]</scope>
    <source>
        <strain evidence="2">LK_304 Iso 8</strain>
    </source>
</reference>
<keyword evidence="2" id="KW-1185">Reference proteome</keyword>
<evidence type="ECO:0008006" key="3">
    <source>
        <dbReference type="Google" id="ProtNLM"/>
    </source>
</evidence>
<evidence type="ECO:0000313" key="2">
    <source>
        <dbReference type="Proteomes" id="UP001467192"/>
    </source>
</evidence>
<dbReference type="RefSeq" id="WP_045623316.1">
    <property type="nucleotide sequence ID" value="NZ_JBBNPZ010000004.1"/>
</dbReference>
<dbReference type="Proteomes" id="UP001467192">
    <property type="component" value="Unassembled WGS sequence"/>
</dbReference>
<sequence length="114" mass="13163">MRLASYAIALLFITSLTGCKPENGKAFVGNWIEETNSKIPVKISIADMKSGQRHFYAVKITDLIWDKETGVHYNTKKINAMLDKENFLWANNGDNFIIFDDHLMYNGDRYKRVQ</sequence>